<name>A0A2K4AMA8_9STAP</name>
<comment type="caution">
    <text evidence="2">The sequence shown here is derived from an EMBL/GenBank/DDBJ whole genome shotgun (WGS) entry which is preliminary data.</text>
</comment>
<dbReference type="EMBL" id="PPQS01000006">
    <property type="protein sequence ID" value="PNZ51193.1"/>
    <property type="molecule type" value="Genomic_DNA"/>
</dbReference>
<evidence type="ECO:0000313" key="4">
    <source>
        <dbReference type="Proteomes" id="UP000596960"/>
    </source>
</evidence>
<accession>A0A2K4AMA8</accession>
<evidence type="ECO:0000313" key="3">
    <source>
        <dbReference type="Proteomes" id="UP000236395"/>
    </source>
</evidence>
<dbReference type="EMBL" id="JADAMT010000033">
    <property type="protein sequence ID" value="MBE2129994.1"/>
    <property type="molecule type" value="Genomic_DNA"/>
</dbReference>
<sequence>MPESIAEKGIDEGVKWLNKNKGDEYIGYVFINENNNLKLIKDPDRIQPRANLTACISAIGVVIASNAIPWAKIIKVKKAMKAKGGIQTMAKAISTAYKHQRKLGYSRKNAIKRAADVATRTFPKATRNAVIEFFSLGGLSSCF</sequence>
<protein>
    <submittedName>
        <fullName evidence="2">Uncharacterized protein</fullName>
    </submittedName>
</protein>
<reference evidence="1 4" key="2">
    <citation type="submission" date="2020-10" db="EMBL/GenBank/DDBJ databases">
        <title>Phenotypic and genomic profiling of Staphylococcus argenteus in Canada and the United States and recommendations for clinical result reporting.</title>
        <authorList>
            <person name="Eshaghi A."/>
            <person name="Bommersbach C."/>
            <person name="Zitterman S."/>
            <person name="Burnham C.-A.D."/>
            <person name="Patel R."/>
            <person name="Schuetz A.N."/>
            <person name="Patel S.N."/>
            <person name="Kus J.V."/>
        </authorList>
    </citation>
    <scope>NUCLEOTIDE SEQUENCE [LARGE SCALE GENOMIC DNA]</scope>
    <source>
        <strain evidence="1 4">DSM 28300</strain>
    </source>
</reference>
<organism evidence="2 3">
    <name type="scientific">Staphylococcus schweitzeri</name>
    <dbReference type="NCBI Taxonomy" id="1654388"/>
    <lineage>
        <taxon>Bacteria</taxon>
        <taxon>Bacillati</taxon>
        <taxon>Bacillota</taxon>
        <taxon>Bacilli</taxon>
        <taxon>Bacillales</taxon>
        <taxon>Staphylococcaceae</taxon>
        <taxon>Staphylococcus</taxon>
    </lineage>
</organism>
<reference evidence="2 3" key="1">
    <citation type="submission" date="2017-08" db="EMBL/GenBank/DDBJ databases">
        <title>Draft genome sequences of 64 type strains of genus Staph aureus.</title>
        <authorList>
            <person name="Cole K."/>
            <person name="Golubchik T."/>
            <person name="Russell J."/>
            <person name="Foster D."/>
            <person name="Llewelyn M."/>
            <person name="Wilson D."/>
            <person name="Crook D."/>
            <person name="Paul J."/>
        </authorList>
    </citation>
    <scope>NUCLEOTIDE SEQUENCE [LARGE SCALE GENOMIC DNA]</scope>
    <source>
        <strain evidence="2 3">DSM 28300</strain>
    </source>
</reference>
<evidence type="ECO:0000313" key="2">
    <source>
        <dbReference type="EMBL" id="PNZ51193.1"/>
    </source>
</evidence>
<keyword evidence="4" id="KW-1185">Reference proteome</keyword>
<proteinExistence type="predicted"/>
<evidence type="ECO:0000313" key="1">
    <source>
        <dbReference type="EMBL" id="MBE2129994.1"/>
    </source>
</evidence>
<dbReference type="Proteomes" id="UP000596960">
    <property type="component" value="Unassembled WGS sequence"/>
</dbReference>
<dbReference type="Proteomes" id="UP000236395">
    <property type="component" value="Unassembled WGS sequence"/>
</dbReference>
<gene>
    <name evidence="2" type="ORF">CD116_01390</name>
    <name evidence="1" type="ORF">ILQ21_13220</name>
</gene>
<dbReference type="AlphaFoldDB" id="A0A2K4AMA8"/>